<gene>
    <name evidence="2" type="primary">CPB2</name>
</gene>
<dbReference type="PROSITE" id="PS50041">
    <property type="entry name" value="C_TYPE_LECTIN_2"/>
    <property type="match status" value="2"/>
</dbReference>
<dbReference type="Proteomes" id="UP000265040">
    <property type="component" value="Chromosome 18"/>
</dbReference>
<dbReference type="InParanoid" id="A0A3Q1K904"/>
<dbReference type="Gene3D" id="3.10.100.10">
    <property type="entry name" value="Mannose-Binding Protein A, subunit A"/>
    <property type="match status" value="2"/>
</dbReference>
<dbReference type="Pfam" id="PF00059">
    <property type="entry name" value="Lectin_C"/>
    <property type="match status" value="2"/>
</dbReference>
<keyword evidence="3" id="KW-1185">Reference proteome</keyword>
<dbReference type="InterPro" id="IPR016187">
    <property type="entry name" value="CTDL_fold"/>
</dbReference>
<name>A0A3Q1K904_ANATE</name>
<sequence>MKMDRILLGVVYLSGWIIFSSGLFHEYHFVNLSLNWYDAMTYCRQTYTNLATIDNTDEMNQIINISSAGNNSEVWIGVTSGLSVIWTHDIRDNYWDWENQTKNEPFLLHYFCYSVANNGGWYLENCSLEHPFICSNGTQLVYLNEAMDWFSAWKYCKKNYTDLTTPYDSTQYNVDYYRAVQNLIPNGNRTWIGLIAHPYIYWSDGSSSSFRYWDNFTKAFGDVWSQMCAAVDLQRSGKWRLLPCETTLPFVCYSPQVPAPTTTQAPKVGMKNKKVFKLRMSSSVDLNDPAQKANILTQLQNRLKEKGVSGVTLKWREQPDGKVFHKERNADVTHDEC</sequence>
<dbReference type="InterPro" id="IPR001304">
    <property type="entry name" value="C-type_lectin-like"/>
</dbReference>
<reference evidence="2" key="3">
    <citation type="submission" date="2025-09" db="UniProtKB">
        <authorList>
            <consortium name="Ensembl"/>
        </authorList>
    </citation>
    <scope>IDENTIFICATION</scope>
</reference>
<reference evidence="2" key="1">
    <citation type="submission" date="2021-04" db="EMBL/GenBank/DDBJ databases">
        <authorList>
            <consortium name="Wellcome Sanger Institute Data Sharing"/>
        </authorList>
    </citation>
    <scope>NUCLEOTIDE SEQUENCE [LARGE SCALE GENOMIC DNA]</scope>
</reference>
<dbReference type="InterPro" id="IPR016186">
    <property type="entry name" value="C-type_lectin-like/link_sf"/>
</dbReference>
<feature type="domain" description="C-type lectin" evidence="1">
    <location>
        <begin position="135"/>
        <end position="253"/>
    </location>
</feature>
<dbReference type="GeneTree" id="ENSGT00940000177569"/>
<dbReference type="STRING" id="64144.ENSATEP00000029741"/>
<reference evidence="2" key="2">
    <citation type="submission" date="2025-08" db="UniProtKB">
        <authorList>
            <consortium name="Ensembl"/>
        </authorList>
    </citation>
    <scope>IDENTIFICATION</scope>
</reference>
<dbReference type="PANTHER" id="PTHR45784">
    <property type="entry name" value="C-TYPE LECTIN DOMAIN FAMILY 20 MEMBER A-RELATED"/>
    <property type="match status" value="1"/>
</dbReference>
<dbReference type="AlphaFoldDB" id="A0A3Q1K904"/>
<feature type="domain" description="C-type lectin" evidence="1">
    <location>
        <begin position="27"/>
        <end position="135"/>
    </location>
</feature>
<evidence type="ECO:0000259" key="1">
    <source>
        <dbReference type="PROSITE" id="PS50041"/>
    </source>
</evidence>
<dbReference type="PANTHER" id="PTHR45784:SF3">
    <property type="entry name" value="C-TYPE LECTIN DOMAIN FAMILY 4 MEMBER K-LIKE-RELATED"/>
    <property type="match status" value="1"/>
</dbReference>
<dbReference type="SUPFAM" id="SSF56436">
    <property type="entry name" value="C-type lectin-like"/>
    <property type="match status" value="2"/>
</dbReference>
<dbReference type="SMART" id="SM00034">
    <property type="entry name" value="CLECT"/>
    <property type="match status" value="2"/>
</dbReference>
<organism evidence="2 3">
    <name type="scientific">Anabas testudineus</name>
    <name type="common">Climbing perch</name>
    <name type="synonym">Anthias testudineus</name>
    <dbReference type="NCBI Taxonomy" id="64144"/>
    <lineage>
        <taxon>Eukaryota</taxon>
        <taxon>Metazoa</taxon>
        <taxon>Chordata</taxon>
        <taxon>Craniata</taxon>
        <taxon>Vertebrata</taxon>
        <taxon>Euteleostomi</taxon>
        <taxon>Actinopterygii</taxon>
        <taxon>Neopterygii</taxon>
        <taxon>Teleostei</taxon>
        <taxon>Neoteleostei</taxon>
        <taxon>Acanthomorphata</taxon>
        <taxon>Anabantaria</taxon>
        <taxon>Anabantiformes</taxon>
        <taxon>Anabantoidei</taxon>
        <taxon>Anabantidae</taxon>
        <taxon>Anabas</taxon>
    </lineage>
</organism>
<protein>
    <recommendedName>
        <fullName evidence="1">C-type lectin domain-containing protein</fullName>
    </recommendedName>
</protein>
<dbReference type="OMA" id="WENQTKN"/>
<evidence type="ECO:0000313" key="2">
    <source>
        <dbReference type="Ensembl" id="ENSATEP00000029741.2"/>
    </source>
</evidence>
<dbReference type="Ensembl" id="ENSATET00000030191.3">
    <property type="protein sequence ID" value="ENSATEP00000029741.2"/>
    <property type="gene ID" value="ENSATEG00000020524.3"/>
</dbReference>
<proteinExistence type="predicted"/>
<accession>A0A3Q1K904</accession>
<evidence type="ECO:0000313" key="3">
    <source>
        <dbReference type="Proteomes" id="UP000265040"/>
    </source>
</evidence>